<dbReference type="SFLD" id="SFLDG01129">
    <property type="entry name" value="C1.5:_HAD__Beta-PGM__Phosphata"/>
    <property type="match status" value="1"/>
</dbReference>
<dbReference type="GO" id="GO:0008967">
    <property type="term" value="F:phosphoglycolate phosphatase activity"/>
    <property type="evidence" value="ECO:0007669"/>
    <property type="project" value="UniProtKB-EC"/>
</dbReference>
<dbReference type="Gene3D" id="1.10.150.240">
    <property type="entry name" value="Putative phosphatase, domain 2"/>
    <property type="match status" value="1"/>
</dbReference>
<dbReference type="RefSeq" id="WP_158978020.1">
    <property type="nucleotide sequence ID" value="NZ_WSFO01000003.1"/>
</dbReference>
<gene>
    <name evidence="5" type="ORF">GP644_06205</name>
</gene>
<comment type="caution">
    <text evidence="5">The sequence shown here is derived from an EMBL/GenBank/DDBJ whole genome shotgun (WGS) entry which is preliminary data.</text>
</comment>
<dbReference type="SFLD" id="SFLDS00003">
    <property type="entry name" value="Haloacid_Dehalogenase"/>
    <property type="match status" value="1"/>
</dbReference>
<dbReference type="PRINTS" id="PR00413">
    <property type="entry name" value="HADHALOGNASE"/>
</dbReference>
<dbReference type="EC" id="3.1.3.18" evidence="4"/>
<protein>
    <recommendedName>
        <fullName evidence="4">phosphoglycolate phosphatase</fullName>
        <ecNumber evidence="4">3.1.3.18</ecNumber>
    </recommendedName>
</protein>
<keyword evidence="5" id="KW-0378">Hydrolase</keyword>
<dbReference type="AlphaFoldDB" id="A0A6A4RJL9"/>
<proteinExistence type="inferred from homology"/>
<dbReference type="InterPro" id="IPR041492">
    <property type="entry name" value="HAD_2"/>
</dbReference>
<dbReference type="Pfam" id="PF13419">
    <property type="entry name" value="HAD_2"/>
    <property type="match status" value="1"/>
</dbReference>
<dbReference type="InterPro" id="IPR023198">
    <property type="entry name" value="PGP-like_dom2"/>
</dbReference>
<dbReference type="InterPro" id="IPR036412">
    <property type="entry name" value="HAD-like_sf"/>
</dbReference>
<evidence type="ECO:0000313" key="6">
    <source>
        <dbReference type="Proteomes" id="UP000441586"/>
    </source>
</evidence>
<dbReference type="PANTHER" id="PTHR43434">
    <property type="entry name" value="PHOSPHOGLYCOLATE PHOSPHATASE"/>
    <property type="match status" value="1"/>
</dbReference>
<dbReference type="Gene3D" id="3.40.50.1000">
    <property type="entry name" value="HAD superfamily/HAD-like"/>
    <property type="match status" value="1"/>
</dbReference>
<evidence type="ECO:0000313" key="5">
    <source>
        <dbReference type="EMBL" id="KAE9630815.1"/>
    </source>
</evidence>
<comment type="similarity">
    <text evidence="3">Belongs to the HAD-like hydrolase superfamily. CbbY/CbbZ/Gph/YieH family.</text>
</comment>
<evidence type="ECO:0000256" key="2">
    <source>
        <dbReference type="ARBA" id="ARBA00004818"/>
    </source>
</evidence>
<evidence type="ECO:0000256" key="3">
    <source>
        <dbReference type="ARBA" id="ARBA00006171"/>
    </source>
</evidence>
<comment type="catalytic activity">
    <reaction evidence="1">
        <text>2-phosphoglycolate + H2O = glycolate + phosphate</text>
        <dbReference type="Rhea" id="RHEA:14369"/>
        <dbReference type="ChEBI" id="CHEBI:15377"/>
        <dbReference type="ChEBI" id="CHEBI:29805"/>
        <dbReference type="ChEBI" id="CHEBI:43474"/>
        <dbReference type="ChEBI" id="CHEBI:58033"/>
        <dbReference type="EC" id="3.1.3.18"/>
    </reaction>
</comment>
<evidence type="ECO:0000256" key="1">
    <source>
        <dbReference type="ARBA" id="ARBA00000830"/>
    </source>
</evidence>
<dbReference type="InterPro" id="IPR023214">
    <property type="entry name" value="HAD_sf"/>
</dbReference>
<dbReference type="InterPro" id="IPR050155">
    <property type="entry name" value="HAD-like_hydrolase_sf"/>
</dbReference>
<dbReference type="PANTHER" id="PTHR43434:SF1">
    <property type="entry name" value="PHOSPHOGLYCOLATE PHOSPHATASE"/>
    <property type="match status" value="1"/>
</dbReference>
<name>A0A6A4RJL9_9RHOB</name>
<reference evidence="5 6" key="1">
    <citation type="submission" date="2019-12" db="EMBL/GenBank/DDBJ databases">
        <authorList>
            <person name="Zhang Y.-J."/>
        </authorList>
    </citation>
    <scope>NUCLEOTIDE SEQUENCE [LARGE SCALE GENOMIC DNA]</scope>
    <source>
        <strain evidence="5 6">H18S-6</strain>
    </source>
</reference>
<dbReference type="GO" id="GO:0006281">
    <property type="term" value="P:DNA repair"/>
    <property type="evidence" value="ECO:0007669"/>
    <property type="project" value="TreeGrafter"/>
</dbReference>
<organism evidence="5 6">
    <name type="scientific">Parasedimentitalea maritima</name>
    <dbReference type="NCBI Taxonomy" id="2578117"/>
    <lineage>
        <taxon>Bacteria</taxon>
        <taxon>Pseudomonadati</taxon>
        <taxon>Pseudomonadota</taxon>
        <taxon>Alphaproteobacteria</taxon>
        <taxon>Rhodobacterales</taxon>
        <taxon>Paracoccaceae</taxon>
        <taxon>Parasedimentitalea</taxon>
    </lineage>
</organism>
<dbReference type="SUPFAM" id="SSF56784">
    <property type="entry name" value="HAD-like"/>
    <property type="match status" value="1"/>
</dbReference>
<dbReference type="InterPro" id="IPR006439">
    <property type="entry name" value="HAD-SF_hydro_IA"/>
</dbReference>
<dbReference type="CDD" id="cd01427">
    <property type="entry name" value="HAD_like"/>
    <property type="match status" value="1"/>
</dbReference>
<sequence>MPKPSEYKAVLFDKDGTLFSFTATWGTFCDRMISHLASTDEALKDRLAETVGYDRHAGQFKTGSLIVSASAGEVDEAWANLAPNHDLDDVETLTRKELNSLPLVPTCDLNKVMGMLKAQGLKLGVTTNDYEQGAISQLAEAEVTSLFDFVCGSDSGYGRKPGPGMIHGFCELNGLTPDQIIFVGDSTHDMHCGRNAGAGLCVGVLTGPATRTELETTANIVLSSIAQLPDFLLNHTRGE</sequence>
<dbReference type="Proteomes" id="UP000441586">
    <property type="component" value="Unassembled WGS sequence"/>
</dbReference>
<dbReference type="EMBL" id="WSFO01000003">
    <property type="protein sequence ID" value="KAE9630815.1"/>
    <property type="molecule type" value="Genomic_DNA"/>
</dbReference>
<comment type="pathway">
    <text evidence="2">Organic acid metabolism; glycolate biosynthesis; glycolate from 2-phosphoglycolate: step 1/1.</text>
</comment>
<evidence type="ECO:0000256" key="4">
    <source>
        <dbReference type="ARBA" id="ARBA00013078"/>
    </source>
</evidence>
<dbReference type="GO" id="GO:0005829">
    <property type="term" value="C:cytosol"/>
    <property type="evidence" value="ECO:0007669"/>
    <property type="project" value="TreeGrafter"/>
</dbReference>
<accession>A0A6A4RJL9</accession>
<dbReference type="NCBIfam" id="TIGR01549">
    <property type="entry name" value="HAD-SF-IA-v1"/>
    <property type="match status" value="1"/>
</dbReference>